<dbReference type="EMBL" id="JAESVB010000007">
    <property type="protein sequence ID" value="MCB8876637.1"/>
    <property type="molecule type" value="Genomic_DNA"/>
</dbReference>
<dbReference type="AlphaFoldDB" id="A0A963YT80"/>
<reference evidence="1" key="1">
    <citation type="journal article" date="2021" name="Microorganisms">
        <title>Acidisoma silvae sp. nov. and Acidisomacellulosilytica sp. nov., Two Acidophilic Bacteria Isolated from Decaying Wood, Hydrolyzing Cellulose and Producing Poly-3-hydroxybutyrate.</title>
        <authorList>
            <person name="Mieszkin S."/>
            <person name="Pouder E."/>
            <person name="Uroz S."/>
            <person name="Simon-Colin C."/>
            <person name="Alain K."/>
        </authorList>
    </citation>
    <scope>NUCLEOTIDE SEQUENCE</scope>
    <source>
        <strain evidence="1">HW T2.11</strain>
    </source>
</reference>
<name>A0A963YT80_9PROT</name>
<protein>
    <submittedName>
        <fullName evidence="1">Uncharacterized protein</fullName>
    </submittedName>
</protein>
<evidence type="ECO:0000313" key="1">
    <source>
        <dbReference type="EMBL" id="MCB8876637.1"/>
    </source>
</evidence>
<sequence length="96" mass="10279">MARNKVAPIRTGKTGSGTYMGLGLSGPIFCDRSAHPRAGRLSDIRIDDRRKPFALVQGNGFRPAVDIKTNHADQAGSMSQMRAARSLIAVSKQLVG</sequence>
<accession>A0A963YT80</accession>
<dbReference type="Proteomes" id="UP000708298">
    <property type="component" value="Unassembled WGS sequence"/>
</dbReference>
<evidence type="ECO:0000313" key="2">
    <source>
        <dbReference type="Proteomes" id="UP000708298"/>
    </source>
</evidence>
<reference evidence="1" key="2">
    <citation type="submission" date="2021-01" db="EMBL/GenBank/DDBJ databases">
        <authorList>
            <person name="Mieszkin S."/>
            <person name="Pouder E."/>
            <person name="Alain K."/>
        </authorList>
    </citation>
    <scope>NUCLEOTIDE SEQUENCE</scope>
    <source>
        <strain evidence="1">HW T2.11</strain>
    </source>
</reference>
<proteinExistence type="predicted"/>
<organism evidence="1 2">
    <name type="scientific">Acidisoma silvae</name>
    <dbReference type="NCBI Taxonomy" id="2802396"/>
    <lineage>
        <taxon>Bacteria</taxon>
        <taxon>Pseudomonadati</taxon>
        <taxon>Pseudomonadota</taxon>
        <taxon>Alphaproteobacteria</taxon>
        <taxon>Acetobacterales</taxon>
        <taxon>Acidocellaceae</taxon>
        <taxon>Acidisoma</taxon>
    </lineage>
</organism>
<keyword evidence="2" id="KW-1185">Reference proteome</keyword>
<dbReference type="RefSeq" id="WP_227322297.1">
    <property type="nucleotide sequence ID" value="NZ_JAESVB010000007.1"/>
</dbReference>
<gene>
    <name evidence="1" type="ORF">ASILVAE211_15700</name>
</gene>
<comment type="caution">
    <text evidence="1">The sequence shown here is derived from an EMBL/GenBank/DDBJ whole genome shotgun (WGS) entry which is preliminary data.</text>
</comment>